<dbReference type="SUPFAM" id="SSF53167">
    <property type="entry name" value="Purine and uridine phosphorylases"/>
    <property type="match status" value="1"/>
</dbReference>
<reference evidence="2 3" key="1">
    <citation type="submission" date="2021-03" db="EMBL/GenBank/DDBJ databases">
        <title>Complete genome of Parasphingorhabdus_sp.JHSY0214.</title>
        <authorList>
            <person name="Yoo J.H."/>
            <person name="Bae J.W."/>
        </authorList>
    </citation>
    <scope>NUCLEOTIDE SEQUENCE [LARGE SCALE GENOMIC DNA]</scope>
    <source>
        <strain evidence="2 3">JHSY0214</strain>
    </source>
</reference>
<keyword evidence="3" id="KW-1185">Reference proteome</keyword>
<dbReference type="PANTHER" id="PTHR46832">
    <property type="entry name" value="5'-METHYLTHIOADENOSINE/S-ADENOSYLHOMOCYSTEINE NUCLEOSIDASE"/>
    <property type="match status" value="1"/>
</dbReference>
<protein>
    <recommendedName>
        <fullName evidence="1">Nucleoside phosphorylase domain-containing protein</fullName>
    </recommendedName>
</protein>
<sequence>MRAFQKIAVITGVLDEADAFLSDHPSEIMATPLGPLRQVEHSGKQIAILCPGIGKVHAAAAAMHLYSSFAPDLFLIIGTAGQVSNLEGNCFYLHEALQADYGTLENSKDHHGFTHYNAGAWPMGPSDWAPFSAHPMPGKLTLPKARIATADMFVKCPDRSTYLRDTLEADLVDMETAALAQMAKLLDVPWAGIKATTDNANGESSGDFQANLAAAAQRAADSAARFLTLI</sequence>
<dbReference type="EMBL" id="CP071794">
    <property type="protein sequence ID" value="QTD54979.1"/>
    <property type="molecule type" value="Genomic_DNA"/>
</dbReference>
<dbReference type="Pfam" id="PF01048">
    <property type="entry name" value="PNP_UDP_1"/>
    <property type="match status" value="1"/>
</dbReference>
<proteinExistence type="predicted"/>
<accession>A0ABX7T0B8</accession>
<evidence type="ECO:0000259" key="1">
    <source>
        <dbReference type="Pfam" id="PF01048"/>
    </source>
</evidence>
<dbReference type="InterPro" id="IPR035994">
    <property type="entry name" value="Nucleoside_phosphorylase_sf"/>
</dbReference>
<gene>
    <name evidence="2" type="ORF">J4G78_12125</name>
</gene>
<evidence type="ECO:0000313" key="2">
    <source>
        <dbReference type="EMBL" id="QTD54979.1"/>
    </source>
</evidence>
<feature type="domain" description="Nucleoside phosphorylase" evidence="1">
    <location>
        <begin position="6"/>
        <end position="227"/>
    </location>
</feature>
<dbReference type="InterPro" id="IPR000845">
    <property type="entry name" value="Nucleoside_phosphorylase_d"/>
</dbReference>
<dbReference type="Gene3D" id="3.40.50.1580">
    <property type="entry name" value="Nucleoside phosphorylase domain"/>
    <property type="match status" value="1"/>
</dbReference>
<evidence type="ECO:0000313" key="3">
    <source>
        <dbReference type="Proteomes" id="UP000663923"/>
    </source>
</evidence>
<name>A0ABX7T0B8_9SPHN</name>
<organism evidence="2 3">
    <name type="scientific">Parasphingorhabdus cellanae</name>
    <dbReference type="NCBI Taxonomy" id="2806553"/>
    <lineage>
        <taxon>Bacteria</taxon>
        <taxon>Pseudomonadati</taxon>
        <taxon>Pseudomonadota</taxon>
        <taxon>Alphaproteobacteria</taxon>
        <taxon>Sphingomonadales</taxon>
        <taxon>Sphingomonadaceae</taxon>
        <taxon>Parasphingorhabdus</taxon>
    </lineage>
</organism>
<dbReference type="Proteomes" id="UP000663923">
    <property type="component" value="Chromosome"/>
</dbReference>
<dbReference type="PANTHER" id="PTHR46832:SF1">
    <property type="entry name" value="5'-METHYLTHIOADENOSINE_S-ADENOSYLHOMOCYSTEINE NUCLEOSIDASE"/>
    <property type="match status" value="1"/>
</dbReference>
<dbReference type="RefSeq" id="WP_207986806.1">
    <property type="nucleotide sequence ID" value="NZ_CP071794.1"/>
</dbReference>